<dbReference type="EMBL" id="CAJOBC010081566">
    <property type="protein sequence ID" value="CAF4276202.1"/>
    <property type="molecule type" value="Genomic_DNA"/>
</dbReference>
<evidence type="ECO:0000313" key="3">
    <source>
        <dbReference type="Proteomes" id="UP000663829"/>
    </source>
</evidence>
<keyword evidence="3" id="KW-1185">Reference proteome</keyword>
<dbReference type="EMBL" id="CAJNOQ010016451">
    <property type="protein sequence ID" value="CAF1381203.1"/>
    <property type="molecule type" value="Genomic_DNA"/>
</dbReference>
<protein>
    <submittedName>
        <fullName evidence="1">Uncharacterized protein</fullName>
    </submittedName>
</protein>
<accession>A0A815JF31</accession>
<gene>
    <name evidence="1" type="ORF">GPM918_LOCUS32337</name>
    <name evidence="2" type="ORF">SRO942_LOCUS33007</name>
</gene>
<reference evidence="1" key="1">
    <citation type="submission" date="2021-02" db="EMBL/GenBank/DDBJ databases">
        <authorList>
            <person name="Nowell W R."/>
        </authorList>
    </citation>
    <scope>NUCLEOTIDE SEQUENCE</scope>
</reference>
<sequence length="62" mass="7063">NIGEDTNQLIIDTCAKIDIAINNEDISVSHRIGKVNNSMDQRPRAIIVRFLRYGAYFGIRKD</sequence>
<evidence type="ECO:0000313" key="2">
    <source>
        <dbReference type="EMBL" id="CAF4276202.1"/>
    </source>
</evidence>
<evidence type="ECO:0000313" key="1">
    <source>
        <dbReference type="EMBL" id="CAF1381203.1"/>
    </source>
</evidence>
<feature type="non-terminal residue" evidence="1">
    <location>
        <position position="1"/>
    </location>
</feature>
<dbReference type="Proteomes" id="UP000663829">
    <property type="component" value="Unassembled WGS sequence"/>
</dbReference>
<dbReference type="AlphaFoldDB" id="A0A815JF31"/>
<name>A0A815JF31_9BILA</name>
<organism evidence="1 3">
    <name type="scientific">Didymodactylos carnosus</name>
    <dbReference type="NCBI Taxonomy" id="1234261"/>
    <lineage>
        <taxon>Eukaryota</taxon>
        <taxon>Metazoa</taxon>
        <taxon>Spiralia</taxon>
        <taxon>Gnathifera</taxon>
        <taxon>Rotifera</taxon>
        <taxon>Eurotatoria</taxon>
        <taxon>Bdelloidea</taxon>
        <taxon>Philodinida</taxon>
        <taxon>Philodinidae</taxon>
        <taxon>Didymodactylos</taxon>
    </lineage>
</organism>
<proteinExistence type="predicted"/>
<comment type="caution">
    <text evidence="1">The sequence shown here is derived from an EMBL/GenBank/DDBJ whole genome shotgun (WGS) entry which is preliminary data.</text>
</comment>
<dbReference type="Proteomes" id="UP000681722">
    <property type="component" value="Unassembled WGS sequence"/>
</dbReference>